<keyword evidence="1 4" id="KW-0808">Transferase</keyword>
<dbReference type="InterPro" id="IPR050832">
    <property type="entry name" value="Bact_Acetyltransf"/>
</dbReference>
<proteinExistence type="predicted"/>
<dbReference type="InterPro" id="IPR000182">
    <property type="entry name" value="GNAT_dom"/>
</dbReference>
<name>A0A6N8L4Q7_9SPHI</name>
<evidence type="ECO:0000256" key="2">
    <source>
        <dbReference type="ARBA" id="ARBA00023315"/>
    </source>
</evidence>
<dbReference type="InterPro" id="IPR016181">
    <property type="entry name" value="Acyl_CoA_acyltransferase"/>
</dbReference>
<evidence type="ECO:0000313" key="4">
    <source>
        <dbReference type="EMBL" id="MVZ63158.1"/>
    </source>
</evidence>
<dbReference type="Pfam" id="PF13673">
    <property type="entry name" value="Acetyltransf_10"/>
    <property type="match status" value="1"/>
</dbReference>
<evidence type="ECO:0000313" key="5">
    <source>
        <dbReference type="Proteomes" id="UP000435036"/>
    </source>
</evidence>
<dbReference type="GO" id="GO:0016747">
    <property type="term" value="F:acyltransferase activity, transferring groups other than amino-acyl groups"/>
    <property type="evidence" value="ECO:0007669"/>
    <property type="project" value="InterPro"/>
</dbReference>
<sequence length="162" mass="18403">MITIRPALAADAALIQQLAHATWYPTYASVLSQEQIDFMLAQSYTVEALQQAMKDGVCFYLIVEEATALGFMALSKHPTRLRIDKLYVLPETQGKGLGRKLIDFAASEALRQGLTLLELNVNRYNQAYHFYLKQGFKVVESVDIPYYQFVLNDYIMQKTLIA</sequence>
<dbReference type="PROSITE" id="PS51186">
    <property type="entry name" value="GNAT"/>
    <property type="match status" value="1"/>
</dbReference>
<dbReference type="PANTHER" id="PTHR43877:SF2">
    <property type="entry name" value="AMINOALKYLPHOSPHONATE N-ACETYLTRANSFERASE-RELATED"/>
    <property type="match status" value="1"/>
</dbReference>
<comment type="caution">
    <text evidence="4">The sequence shown here is derived from an EMBL/GenBank/DDBJ whole genome shotgun (WGS) entry which is preliminary data.</text>
</comment>
<dbReference type="SUPFAM" id="SSF55729">
    <property type="entry name" value="Acyl-CoA N-acyltransferases (Nat)"/>
    <property type="match status" value="1"/>
</dbReference>
<protein>
    <submittedName>
        <fullName evidence="4">GNAT family N-acetyltransferase</fullName>
    </submittedName>
</protein>
<evidence type="ECO:0000256" key="1">
    <source>
        <dbReference type="ARBA" id="ARBA00022679"/>
    </source>
</evidence>
<organism evidence="4 5">
    <name type="scientific">Sphingobacterium humi</name>
    <dbReference type="NCBI Taxonomy" id="1796905"/>
    <lineage>
        <taxon>Bacteria</taxon>
        <taxon>Pseudomonadati</taxon>
        <taxon>Bacteroidota</taxon>
        <taxon>Sphingobacteriia</taxon>
        <taxon>Sphingobacteriales</taxon>
        <taxon>Sphingobacteriaceae</taxon>
        <taxon>Sphingobacterium</taxon>
    </lineage>
</organism>
<dbReference type="EMBL" id="WSQA01000011">
    <property type="protein sequence ID" value="MVZ63158.1"/>
    <property type="molecule type" value="Genomic_DNA"/>
</dbReference>
<dbReference type="OrthoDB" id="9800604at2"/>
<feature type="domain" description="N-acetyltransferase" evidence="3">
    <location>
        <begin position="2"/>
        <end position="161"/>
    </location>
</feature>
<dbReference type="RefSeq" id="WP_160369882.1">
    <property type="nucleotide sequence ID" value="NZ_WSQA01000011.1"/>
</dbReference>
<reference evidence="4 5" key="1">
    <citation type="submission" date="2019-12" db="EMBL/GenBank/DDBJ databases">
        <authorList>
            <person name="Dong K."/>
        </authorList>
    </citation>
    <scope>NUCLEOTIDE SEQUENCE [LARGE SCALE GENOMIC DNA]</scope>
    <source>
        <strain evidence="4 5">JCM 31225</strain>
    </source>
</reference>
<evidence type="ECO:0000259" key="3">
    <source>
        <dbReference type="PROSITE" id="PS51186"/>
    </source>
</evidence>
<dbReference type="AlphaFoldDB" id="A0A6N8L4Q7"/>
<dbReference type="Proteomes" id="UP000435036">
    <property type="component" value="Unassembled WGS sequence"/>
</dbReference>
<keyword evidence="5" id="KW-1185">Reference proteome</keyword>
<dbReference type="Gene3D" id="3.40.630.30">
    <property type="match status" value="1"/>
</dbReference>
<keyword evidence="2" id="KW-0012">Acyltransferase</keyword>
<accession>A0A6N8L4Q7</accession>
<dbReference type="CDD" id="cd04301">
    <property type="entry name" value="NAT_SF"/>
    <property type="match status" value="1"/>
</dbReference>
<gene>
    <name evidence="4" type="ORF">GQF63_14075</name>
</gene>
<dbReference type="PANTHER" id="PTHR43877">
    <property type="entry name" value="AMINOALKYLPHOSPHONATE N-ACETYLTRANSFERASE-RELATED-RELATED"/>
    <property type="match status" value="1"/>
</dbReference>